<name>A0A9E8G5H9_9CAUD</name>
<dbReference type="SUPFAM" id="SSF52540">
    <property type="entry name" value="P-loop containing nucleoside triphosphate hydrolases"/>
    <property type="match status" value="1"/>
</dbReference>
<dbReference type="Proteomes" id="UP001163047">
    <property type="component" value="Segment"/>
</dbReference>
<accession>A0A9E8G5H9</accession>
<sequence length="202" mass="22783">MLNPKRRTNVTANKPKDIIILNGPPGSGKDALCKVICEHTRTKHLEVKARLFDLALSISGLTAPVWWGLYNDREKKERPTPLLGGLSPRGFMIYISEQVMKPLFGADYFGRYAAAQAESCPSDVIIFTDGGFREEVKLLAEVGNVHLVHLYREGYTFEGDSRSYLSPDEPFLSTYLRIDQVEGDLNYAAQALVSHMMEWWSK</sequence>
<keyword evidence="2" id="KW-1185">Reference proteome</keyword>
<dbReference type="EMBL" id="ON755176">
    <property type="protein sequence ID" value="UZT29437.1"/>
    <property type="molecule type" value="Genomic_DNA"/>
</dbReference>
<dbReference type="InterPro" id="IPR027417">
    <property type="entry name" value="P-loop_NTPase"/>
</dbReference>
<dbReference type="Gene3D" id="3.40.50.300">
    <property type="entry name" value="P-loop containing nucleotide triphosphate hydrolases"/>
    <property type="match status" value="1"/>
</dbReference>
<reference evidence="1" key="1">
    <citation type="submission" date="2022-06" db="EMBL/GenBank/DDBJ databases">
        <authorList>
            <person name="Wang S."/>
            <person name="Li X."/>
            <person name="Zhang F."/>
            <person name="Chen Y."/>
            <person name="Duan X."/>
            <person name="Mirmiran S.D."/>
            <person name="Li X."/>
            <person name="Qian P."/>
        </authorList>
    </citation>
    <scope>NUCLEOTIDE SEQUENCE</scope>
</reference>
<evidence type="ECO:0000313" key="1">
    <source>
        <dbReference type="EMBL" id="UZT29437.1"/>
    </source>
</evidence>
<proteinExistence type="predicted"/>
<evidence type="ECO:0000313" key="2">
    <source>
        <dbReference type="Proteomes" id="UP001163047"/>
    </source>
</evidence>
<organism evidence="1 2">
    <name type="scientific">Klebsiella phage KYP</name>
    <dbReference type="NCBI Taxonomy" id="2961977"/>
    <lineage>
        <taxon>Viruses</taxon>
        <taxon>Duplodnaviria</taxon>
        <taxon>Heunggongvirae</taxon>
        <taxon>Uroviricota</taxon>
        <taxon>Caudoviricetes</taxon>
        <taxon>Autographivirales</taxon>
        <taxon>Autonotataviridae</taxon>
        <taxon>Melnykvirinae</taxon>
        <taxon>Cullenvirus</taxon>
        <taxon>Cullenvirus KYP</taxon>
    </lineage>
</organism>
<protein>
    <submittedName>
        <fullName evidence="1">Uncharacterized protein</fullName>
    </submittedName>
</protein>